<feature type="transmembrane region" description="Helical" evidence="13">
    <location>
        <begin position="235"/>
        <end position="260"/>
    </location>
</feature>
<feature type="region of interest" description="Disordered" evidence="12">
    <location>
        <begin position="1"/>
        <end position="24"/>
    </location>
</feature>
<keyword evidence="9 13" id="KW-1133">Transmembrane helix</keyword>
<proteinExistence type="predicted"/>
<dbReference type="Pfam" id="PF13631">
    <property type="entry name" value="Cytochrom_B_N_2"/>
    <property type="match status" value="1"/>
</dbReference>
<dbReference type="GO" id="GO:0005886">
    <property type="term" value="C:plasma membrane"/>
    <property type="evidence" value="ECO:0007669"/>
    <property type="project" value="UniProtKB-SubCell"/>
</dbReference>
<reference evidence="16" key="1">
    <citation type="submission" date="2019-08" db="EMBL/GenBank/DDBJ databases">
        <authorList>
            <person name="Kucharzyk K."/>
            <person name="Murdoch R.W."/>
            <person name="Higgins S."/>
            <person name="Loffler F."/>
        </authorList>
    </citation>
    <scope>NUCLEOTIDE SEQUENCE</scope>
</reference>
<accession>A0A644Y9C2</accession>
<dbReference type="Gene3D" id="1.20.810.10">
    <property type="entry name" value="Cytochrome Bc1 Complex, Chain C"/>
    <property type="match status" value="1"/>
</dbReference>
<keyword evidence="11 13" id="KW-0472">Membrane</keyword>
<evidence type="ECO:0000256" key="5">
    <source>
        <dbReference type="ARBA" id="ARBA00022692"/>
    </source>
</evidence>
<evidence type="ECO:0000256" key="1">
    <source>
        <dbReference type="ARBA" id="ARBA00004651"/>
    </source>
</evidence>
<evidence type="ECO:0000256" key="13">
    <source>
        <dbReference type="SAM" id="Phobius"/>
    </source>
</evidence>
<feature type="transmembrane region" description="Helical" evidence="13">
    <location>
        <begin position="139"/>
        <end position="157"/>
    </location>
</feature>
<gene>
    <name evidence="16" type="primary">qcrB</name>
    <name evidence="16" type="ORF">SDC9_71645</name>
</gene>
<feature type="domain" description="Cytochrome b/b6 C-terminal region profile" evidence="15">
    <location>
        <begin position="267"/>
        <end position="461"/>
    </location>
</feature>
<evidence type="ECO:0000313" key="16">
    <source>
        <dbReference type="EMBL" id="MPM25155.1"/>
    </source>
</evidence>
<feature type="transmembrane region" description="Helical" evidence="13">
    <location>
        <begin position="400"/>
        <end position="418"/>
    </location>
</feature>
<keyword evidence="6" id="KW-0479">Metal-binding</keyword>
<evidence type="ECO:0000256" key="8">
    <source>
        <dbReference type="ARBA" id="ARBA00022982"/>
    </source>
</evidence>
<dbReference type="InterPro" id="IPR027387">
    <property type="entry name" value="Cytb/b6-like_sf"/>
</dbReference>
<dbReference type="GO" id="GO:0009055">
    <property type="term" value="F:electron transfer activity"/>
    <property type="evidence" value="ECO:0007669"/>
    <property type="project" value="InterPro"/>
</dbReference>
<comment type="caution">
    <text evidence="16">The sequence shown here is derived from an EMBL/GenBank/DDBJ whole genome shotgun (WGS) entry which is preliminary data.</text>
</comment>
<comment type="subcellular location">
    <subcellularLocation>
        <location evidence="1">Cell membrane</location>
        <topology evidence="1">Multi-pass membrane protein</topology>
    </subcellularLocation>
</comment>
<dbReference type="PROSITE" id="PS51003">
    <property type="entry name" value="CYTB_CTER"/>
    <property type="match status" value="1"/>
</dbReference>
<feature type="transmembrane region" description="Helical" evidence="13">
    <location>
        <begin position="291"/>
        <end position="312"/>
    </location>
</feature>
<evidence type="ECO:0000256" key="10">
    <source>
        <dbReference type="ARBA" id="ARBA00023004"/>
    </source>
</evidence>
<keyword evidence="10" id="KW-0408">Iron</keyword>
<dbReference type="GO" id="GO:0046872">
    <property type="term" value="F:metal ion binding"/>
    <property type="evidence" value="ECO:0007669"/>
    <property type="project" value="UniProtKB-KW"/>
</dbReference>
<feature type="region of interest" description="Disordered" evidence="12">
    <location>
        <begin position="505"/>
        <end position="587"/>
    </location>
</feature>
<evidence type="ECO:0000256" key="9">
    <source>
        <dbReference type="ARBA" id="ARBA00022989"/>
    </source>
</evidence>
<feature type="transmembrane region" description="Helical" evidence="13">
    <location>
        <begin position="438"/>
        <end position="455"/>
    </location>
</feature>
<dbReference type="AlphaFoldDB" id="A0A644Y9C2"/>
<dbReference type="PROSITE" id="PS51002">
    <property type="entry name" value="CYTB_NTER"/>
    <property type="match status" value="1"/>
</dbReference>
<organism evidence="16">
    <name type="scientific">bioreactor metagenome</name>
    <dbReference type="NCBI Taxonomy" id="1076179"/>
    <lineage>
        <taxon>unclassified sequences</taxon>
        <taxon>metagenomes</taxon>
        <taxon>ecological metagenomes</taxon>
    </lineage>
</organism>
<evidence type="ECO:0000256" key="3">
    <source>
        <dbReference type="ARBA" id="ARBA00022475"/>
    </source>
</evidence>
<evidence type="ECO:0000256" key="4">
    <source>
        <dbReference type="ARBA" id="ARBA00022617"/>
    </source>
</evidence>
<keyword evidence="8" id="KW-0249">Electron transport</keyword>
<protein>
    <submittedName>
        <fullName evidence="16">Cytochrome bc1 complex cytochrome b subunit</fullName>
    </submittedName>
</protein>
<dbReference type="GO" id="GO:0016491">
    <property type="term" value="F:oxidoreductase activity"/>
    <property type="evidence" value="ECO:0007669"/>
    <property type="project" value="InterPro"/>
</dbReference>
<feature type="transmembrane region" description="Helical" evidence="13">
    <location>
        <begin position="169"/>
        <end position="189"/>
    </location>
</feature>
<keyword evidence="2" id="KW-0813">Transport</keyword>
<feature type="domain" description="Cytochrome b/b6 N-terminal region profile" evidence="14">
    <location>
        <begin position="40"/>
        <end position="266"/>
    </location>
</feature>
<name>A0A644Y9C2_9ZZZZ</name>
<dbReference type="SUPFAM" id="SSF81342">
    <property type="entry name" value="Transmembrane di-heme cytochromes"/>
    <property type="match status" value="1"/>
</dbReference>
<keyword evidence="4" id="KW-0349">Heme</keyword>
<dbReference type="InterPro" id="IPR005797">
    <property type="entry name" value="Cyt_b/b6_N"/>
</dbReference>
<dbReference type="GO" id="GO:0022904">
    <property type="term" value="P:respiratory electron transport chain"/>
    <property type="evidence" value="ECO:0007669"/>
    <property type="project" value="InterPro"/>
</dbReference>
<keyword evidence="5 13" id="KW-0812">Transmembrane</keyword>
<evidence type="ECO:0000256" key="7">
    <source>
        <dbReference type="ARBA" id="ARBA00022967"/>
    </source>
</evidence>
<keyword evidence="3" id="KW-1003">Cell membrane</keyword>
<evidence type="ECO:0000256" key="6">
    <source>
        <dbReference type="ARBA" id="ARBA00022723"/>
    </source>
</evidence>
<feature type="compositionally biased region" description="Basic and acidic residues" evidence="12">
    <location>
        <begin position="548"/>
        <end position="587"/>
    </location>
</feature>
<evidence type="ECO:0000256" key="11">
    <source>
        <dbReference type="ARBA" id="ARBA00023136"/>
    </source>
</evidence>
<feature type="transmembrane region" description="Helical" evidence="13">
    <location>
        <begin position="358"/>
        <end position="379"/>
    </location>
</feature>
<evidence type="ECO:0000256" key="2">
    <source>
        <dbReference type="ARBA" id="ARBA00022448"/>
    </source>
</evidence>
<sequence>MAKPTSVSESRDPGSAATTTRTASAKDVDLPPALVKRGPLAGWLDDRLGIAGLGKFGLRYIFPNHWSFLIGEIAMWSFVVLLLTGVFLTIWFKPSMAEVEYNGSYQLMKGMMMSQAFESTIHISMDIRGGLLLRQMHHWAALLFVASAFAHAARVFFTGAFRKPREIQWILGVGLLFLGTMAGFSGYSLPDDLLSGTGLRFADGLMRSIPLIGTWVEFFTFNGEFPGDLIVSRLYMVHILLIPALILGLLAVHVGLVAYYKHTQFPGPGRTETNAVGEPAFPVYTAKAGGLFFLVFGVIALFGALVTINPVWTYGPYNPAQVTAGSQPDWYMGWVEGAVRIMPGWESHWGHTTWSWNIFIPGVILLGAFFTLMALWPWIEAWFTGDTRSHNLLERPQDNPTRTAFGVAIITLMLLLQFGGANDLIATHFKLSLNAISWFLRIAIFVVPVIAFWVTKRICLGKKNTDHERLLHGSPTGDMRRNAEGGYVEDHVEISHDEAFTLTSTDDAPVLESGSDTDARGVQRNGQNVSKARARASRWWAEGNIPHPTREELEEAHAHHGAEQDAEHKLEHEGAAETRELEGSEKH</sequence>
<dbReference type="FunFam" id="1.20.810.10:FF:000007">
    <property type="entry name" value="Ubiquinol-cytochrome C reductase B subunit"/>
    <property type="match status" value="1"/>
</dbReference>
<dbReference type="PANTHER" id="PTHR19271:SF16">
    <property type="entry name" value="CYTOCHROME B"/>
    <property type="match status" value="1"/>
</dbReference>
<keyword evidence="7" id="KW-1278">Translocase</keyword>
<evidence type="ECO:0000259" key="14">
    <source>
        <dbReference type="PROSITE" id="PS51002"/>
    </source>
</evidence>
<dbReference type="InterPro" id="IPR005798">
    <property type="entry name" value="Cyt_b/b6_C"/>
</dbReference>
<feature type="transmembrane region" description="Helical" evidence="13">
    <location>
        <begin position="68"/>
        <end position="92"/>
    </location>
</feature>
<dbReference type="InterPro" id="IPR016174">
    <property type="entry name" value="Di-haem_cyt_TM"/>
</dbReference>
<evidence type="ECO:0000256" key="12">
    <source>
        <dbReference type="SAM" id="MobiDB-lite"/>
    </source>
</evidence>
<evidence type="ECO:0000259" key="15">
    <source>
        <dbReference type="PROSITE" id="PS51003"/>
    </source>
</evidence>
<dbReference type="PANTHER" id="PTHR19271">
    <property type="entry name" value="CYTOCHROME B"/>
    <property type="match status" value="1"/>
</dbReference>
<dbReference type="EMBL" id="VSSQ01004427">
    <property type="protein sequence ID" value="MPM25155.1"/>
    <property type="molecule type" value="Genomic_DNA"/>
</dbReference>